<evidence type="ECO:0000313" key="2">
    <source>
        <dbReference type="Proteomes" id="UP001154061"/>
    </source>
</evidence>
<gene>
    <name evidence="1" type="ORF">NDI89_22205</name>
</gene>
<dbReference type="AlphaFoldDB" id="A0A9Q4L931"/>
<proteinExistence type="predicted"/>
<name>A0A9Q4L931_9EURY</name>
<evidence type="ECO:0000313" key="1">
    <source>
        <dbReference type="EMBL" id="MDF9748280.1"/>
    </source>
</evidence>
<keyword evidence="2" id="KW-1185">Reference proteome</keyword>
<accession>A0A9Q4L931</accession>
<dbReference type="EMBL" id="JAMQOT010000013">
    <property type="protein sequence ID" value="MDF9748280.1"/>
    <property type="molecule type" value="Genomic_DNA"/>
</dbReference>
<dbReference type="RefSeq" id="WP_277524845.1">
    <property type="nucleotide sequence ID" value="NZ_JAMQOT010000013.1"/>
</dbReference>
<reference evidence="1" key="1">
    <citation type="submission" date="2022-06" db="EMBL/GenBank/DDBJ databases">
        <title>Natrinema sp. a new haloarchaeum isolate from saline soil.</title>
        <authorList>
            <person name="Strakova D."/>
            <person name="Galisteo C."/>
            <person name="Sanchez-Porro C."/>
            <person name="Ventosa A."/>
        </authorList>
    </citation>
    <scope>NUCLEOTIDE SEQUENCE</scope>
    <source>
        <strain evidence="1">S1CR25-10</strain>
    </source>
</reference>
<protein>
    <submittedName>
        <fullName evidence="1">Uncharacterized protein</fullName>
    </submittedName>
</protein>
<organism evidence="1 2">
    <name type="scientific">Natrinema salsiterrestre</name>
    <dbReference type="NCBI Taxonomy" id="2950540"/>
    <lineage>
        <taxon>Archaea</taxon>
        <taxon>Methanobacteriati</taxon>
        <taxon>Methanobacteriota</taxon>
        <taxon>Stenosarchaea group</taxon>
        <taxon>Halobacteria</taxon>
        <taxon>Halobacteriales</taxon>
        <taxon>Natrialbaceae</taxon>
        <taxon>Natrinema</taxon>
    </lineage>
</organism>
<sequence>MSDEPSTQSPEAVRWERAPAGSFRDPITVEVPYLELTLEHPGLEPTELGESFFPDAIPYALDGEQRVFYWRNTLSPIDSGPSDWRGVCATTHQLAAIPRENAHSPALYGRDGGQFDVVVDGTVAGDSTSARVRSYEPPAVTITDIFAEAVTVETAIGSYEIPVGDRESISLPERQVTLEADESKTTISPRLSVRYPGQQTIYHPDPASDYRLFPSFNLDLNAMANPVTIPTNHEELEPIALADTLDVDLESRPYPERVLWRAFAFDVFDPHRDGRPRLAQFPSGLLAVDRDEKLKESSIG</sequence>
<dbReference type="Proteomes" id="UP001154061">
    <property type="component" value="Unassembled WGS sequence"/>
</dbReference>
<comment type="caution">
    <text evidence="1">The sequence shown here is derived from an EMBL/GenBank/DDBJ whole genome shotgun (WGS) entry which is preliminary data.</text>
</comment>